<accession>A0ABD0Y4I7</accession>
<evidence type="ECO:0000313" key="8">
    <source>
        <dbReference type="EMBL" id="KAL1122207.1"/>
    </source>
</evidence>
<comment type="caution">
    <text evidence="8">The sequence shown here is derived from an EMBL/GenBank/DDBJ whole genome shotgun (WGS) entry which is preliminary data.</text>
</comment>
<evidence type="ECO:0000256" key="2">
    <source>
        <dbReference type="ARBA" id="ARBA00022485"/>
    </source>
</evidence>
<comment type="similarity">
    <text evidence="1">Belongs to the NARF family.</text>
</comment>
<dbReference type="InterPro" id="IPR009016">
    <property type="entry name" value="Fe_hydrogenase"/>
</dbReference>
<dbReference type="PANTHER" id="PTHR11615">
    <property type="entry name" value="NITRATE, FORMATE, IRON DEHYDROGENASE"/>
    <property type="match status" value="1"/>
</dbReference>
<keyword evidence="9" id="KW-1185">Reference proteome</keyword>
<dbReference type="GO" id="GO:0051539">
    <property type="term" value="F:4 iron, 4 sulfur cluster binding"/>
    <property type="evidence" value="ECO:0007669"/>
    <property type="project" value="UniProtKB-KW"/>
</dbReference>
<keyword evidence="5" id="KW-0411">Iron-sulfur</keyword>
<sequence>QECIKPVKIEKKNVGTGSKIKIESDGSYTQIDEAGVKEKLGRVDISLTDCLACSGCITTAETVLINQQSHDEMLRVFRNKSAEGYKLIVASLALQPILSLAVCNKITPDVCLGKISGLLKRLGADMVLDIGIAEDFALVEEQKEFTERYNNSVNGNSSALPMLASTCPGWVCYAEKTKGSLLPNLSSTRSPQQIAGTLVKKVLASRMNLAPNEVYHVTLMPCYDKKLEASRSQFATGGVRDVDCVITPVELNLLLEDNCPDGLLGESTSEIDWPWDIPKFGDPLTRPEGSGSGGYAHQVMSHAAQSLFGYSGPITFNNVRKSDFQEAVVEVEGKSLKFAVATGFKNIQNLMNKIKRGKCDYHYIEIMACPSGCLNGGALIKGQLNQVKIEHESLNRRHPEEIHSVYDSLLGSNDFIEKNLHTQFEEVTYNPNPLNIKW</sequence>
<dbReference type="AlphaFoldDB" id="A0ABD0Y4I7"/>
<dbReference type="FunFam" id="3.30.70.20:FF:000042">
    <property type="entry name" value="Cytosolic Fe-S cluster assembly factor NAR1"/>
    <property type="match status" value="1"/>
</dbReference>
<gene>
    <name evidence="8" type="ORF">AAG570_003612</name>
</gene>
<dbReference type="GO" id="GO:0046872">
    <property type="term" value="F:metal ion binding"/>
    <property type="evidence" value="ECO:0007669"/>
    <property type="project" value="UniProtKB-KW"/>
</dbReference>
<protein>
    <recommendedName>
        <fullName evidence="7">Iron hydrogenase large subunit C-terminal domain-containing protein</fullName>
    </recommendedName>
</protein>
<evidence type="ECO:0000259" key="7">
    <source>
        <dbReference type="Pfam" id="PF02906"/>
    </source>
</evidence>
<evidence type="ECO:0000256" key="3">
    <source>
        <dbReference type="ARBA" id="ARBA00022723"/>
    </source>
</evidence>
<keyword evidence="4" id="KW-0408">Iron</keyword>
<dbReference type="Pfam" id="PF02906">
    <property type="entry name" value="Fe_hyd_lg_C"/>
    <property type="match status" value="1"/>
</dbReference>
<dbReference type="Gene3D" id="3.40.50.1780">
    <property type="match status" value="1"/>
</dbReference>
<evidence type="ECO:0000256" key="5">
    <source>
        <dbReference type="ARBA" id="ARBA00023014"/>
    </source>
</evidence>
<evidence type="ECO:0000256" key="1">
    <source>
        <dbReference type="ARBA" id="ARBA00006596"/>
    </source>
</evidence>
<dbReference type="InterPro" id="IPR050340">
    <property type="entry name" value="Cytosolic_Fe-S_CAF"/>
</dbReference>
<organism evidence="8 9">
    <name type="scientific">Ranatra chinensis</name>
    <dbReference type="NCBI Taxonomy" id="642074"/>
    <lineage>
        <taxon>Eukaryota</taxon>
        <taxon>Metazoa</taxon>
        <taxon>Ecdysozoa</taxon>
        <taxon>Arthropoda</taxon>
        <taxon>Hexapoda</taxon>
        <taxon>Insecta</taxon>
        <taxon>Pterygota</taxon>
        <taxon>Neoptera</taxon>
        <taxon>Paraneoptera</taxon>
        <taxon>Hemiptera</taxon>
        <taxon>Heteroptera</taxon>
        <taxon>Panheteroptera</taxon>
        <taxon>Nepomorpha</taxon>
        <taxon>Nepidae</taxon>
        <taxon>Ranatrinae</taxon>
        <taxon>Ranatra</taxon>
    </lineage>
</organism>
<dbReference type="EMBL" id="JBFDAA010000014">
    <property type="protein sequence ID" value="KAL1122207.1"/>
    <property type="molecule type" value="Genomic_DNA"/>
</dbReference>
<evidence type="ECO:0000256" key="4">
    <source>
        <dbReference type="ARBA" id="ARBA00023004"/>
    </source>
</evidence>
<dbReference type="Gene3D" id="3.40.950.10">
    <property type="entry name" value="Fe-only Hydrogenase (Larger Subunit), Chain L, domain 3"/>
    <property type="match status" value="1"/>
</dbReference>
<comment type="function">
    <text evidence="6">Component of the cytosolic iron-sulfur (Fe/S) protein assembly machinery. Required for maturation of extramitochondrial Fe/S proteins.</text>
</comment>
<dbReference type="Proteomes" id="UP001558652">
    <property type="component" value="Unassembled WGS sequence"/>
</dbReference>
<keyword evidence="2" id="KW-0004">4Fe-4S</keyword>
<evidence type="ECO:0000256" key="6">
    <source>
        <dbReference type="ARBA" id="ARBA00025700"/>
    </source>
</evidence>
<dbReference type="InterPro" id="IPR004108">
    <property type="entry name" value="Fe_hydrogenase_lsu_C"/>
</dbReference>
<dbReference type="SUPFAM" id="SSF53920">
    <property type="entry name" value="Fe-only hydrogenase"/>
    <property type="match status" value="1"/>
</dbReference>
<evidence type="ECO:0000313" key="9">
    <source>
        <dbReference type="Proteomes" id="UP001558652"/>
    </source>
</evidence>
<keyword evidence="3" id="KW-0479">Metal-binding</keyword>
<feature type="non-terminal residue" evidence="8">
    <location>
        <position position="1"/>
    </location>
</feature>
<proteinExistence type="inferred from homology"/>
<feature type="domain" description="Iron hydrogenase large subunit C-terminal" evidence="7">
    <location>
        <begin position="88"/>
        <end position="377"/>
    </location>
</feature>
<reference evidence="8 9" key="1">
    <citation type="submission" date="2024-07" db="EMBL/GenBank/DDBJ databases">
        <title>Chromosome-level genome assembly of the water stick insect Ranatra chinensis (Heteroptera: Nepidae).</title>
        <authorList>
            <person name="Liu X."/>
        </authorList>
    </citation>
    <scope>NUCLEOTIDE SEQUENCE [LARGE SCALE GENOMIC DNA]</scope>
    <source>
        <strain evidence="8">Cailab_2021Rc</strain>
        <tissue evidence="8">Muscle</tissue>
    </source>
</reference>
<name>A0ABD0Y4I7_9HEMI</name>